<sequence>MRTQTKTSVMKLAAVGAVAGLVSGLVKLGWENILPPRTPERDATNPPQTFLQQHGLTAAQTHATYTYSDHQIPWVSLLIHFGFSSSLGALYAVAGHYVPLFKLGYGSMWGLGVWAGAHLWAMPALKIVPAAKDQPVEEHLSEAVGHMVWNTVNQIVISDMLREKSGN</sequence>
<reference evidence="3" key="1">
    <citation type="submission" date="2014-05" db="EMBL/GenBank/DDBJ databases">
        <title>Whole genome sequencing of Lactobacillus casei NRIC0644.</title>
        <authorList>
            <person name="Atarashi H."/>
            <person name="Yoshida Y."/>
            <person name="Fujimura S."/>
            <person name="Tanaka N."/>
            <person name="Shiwa Y."/>
            <person name="Yoshikawa H."/>
            <person name="Okada S."/>
            <person name="Nakagawa J."/>
        </authorList>
    </citation>
    <scope>NUCLEOTIDE SEQUENCE [LARGE SCALE GENOMIC DNA]</scope>
    <source>
        <strain evidence="3">NRIC0644</strain>
    </source>
</reference>
<evidence type="ECO:0000313" key="2">
    <source>
        <dbReference type="EMBL" id="GAN37994.1"/>
    </source>
</evidence>
<protein>
    <submittedName>
        <fullName evidence="2">Periplasmic/secreted protein</fullName>
    </submittedName>
</protein>
<comment type="caution">
    <text evidence="2">The sequence shown here is derived from an EMBL/GenBank/DDBJ whole genome shotgun (WGS) entry which is preliminary data.</text>
</comment>
<dbReference type="InterPro" id="IPR009898">
    <property type="entry name" value="DUF1440"/>
</dbReference>
<accession>A0A0C9Q0Q4</accession>
<name>A0A0C9Q0Q4_LACPA</name>
<dbReference type="EMBL" id="BAYM01000389">
    <property type="protein sequence ID" value="GAN37994.1"/>
    <property type="molecule type" value="Genomic_DNA"/>
</dbReference>
<gene>
    <name evidence="2" type="ORF">LC0644_2583</name>
</gene>
<feature type="transmembrane region" description="Helical" evidence="1">
    <location>
        <begin position="74"/>
        <end position="98"/>
    </location>
</feature>
<organism evidence="2 3">
    <name type="scientific">Lacticaseibacillus paracasei NRIC 0644</name>
    <dbReference type="NCBI Taxonomy" id="1435038"/>
    <lineage>
        <taxon>Bacteria</taxon>
        <taxon>Bacillati</taxon>
        <taxon>Bacillota</taxon>
        <taxon>Bacilli</taxon>
        <taxon>Lactobacillales</taxon>
        <taxon>Lactobacillaceae</taxon>
        <taxon>Lacticaseibacillus</taxon>
    </lineage>
</organism>
<dbReference type="GeneID" id="57089213"/>
<dbReference type="AlphaFoldDB" id="A0A0C9Q0Q4"/>
<keyword evidence="1" id="KW-0472">Membrane</keyword>
<feature type="transmembrane region" description="Helical" evidence="1">
    <location>
        <begin position="12"/>
        <end position="30"/>
    </location>
</feature>
<keyword evidence="1" id="KW-0812">Transmembrane</keyword>
<keyword evidence="1" id="KW-1133">Transmembrane helix</keyword>
<evidence type="ECO:0000256" key="1">
    <source>
        <dbReference type="SAM" id="Phobius"/>
    </source>
</evidence>
<dbReference type="Proteomes" id="UP000032552">
    <property type="component" value="Unassembled WGS sequence"/>
</dbReference>
<evidence type="ECO:0000313" key="3">
    <source>
        <dbReference type="Proteomes" id="UP000032552"/>
    </source>
</evidence>
<proteinExistence type="predicted"/>
<dbReference type="Pfam" id="PF07274">
    <property type="entry name" value="DUF1440"/>
    <property type="match status" value="1"/>
</dbReference>
<dbReference type="RefSeq" id="WP_003563498.1">
    <property type="nucleotide sequence ID" value="NZ_BAYM01000389.1"/>
</dbReference>